<evidence type="ECO:0000313" key="1">
    <source>
        <dbReference type="EMBL" id="MDD1791518.1"/>
    </source>
</evidence>
<dbReference type="EMBL" id="JAJUBC010000001">
    <property type="protein sequence ID" value="MDD1791518.1"/>
    <property type="molecule type" value="Genomic_DNA"/>
</dbReference>
<accession>A0ABT5QU33</accession>
<evidence type="ECO:0000313" key="2">
    <source>
        <dbReference type="Proteomes" id="UP001149400"/>
    </source>
</evidence>
<proteinExistence type="predicted"/>
<sequence length="209" mass="23413">MKPIKTKDDHQAALSRIEQLWDANPNTPEGEELEALITNVEVYEEESYPIAPPTDLYEDAGINIQEALLSRLQTIESNMRGHPTLSPIDALQILNVPCHNAQEAKTSITEQAHLQTLLVFNFGNKESMCIPAFQFDPENHRVLPIIPTIAKLLHPLSDWGVATWFMTYDDDLGMTPMEAVLDVEKADTLIDLAGLYSNKCTLRNLKNSS</sequence>
<comment type="caution">
    <text evidence="1">The sequence shown here is derived from an EMBL/GenBank/DDBJ whole genome shotgun (WGS) entry which is preliminary data.</text>
</comment>
<keyword evidence="2" id="KW-1185">Reference proteome</keyword>
<dbReference type="RefSeq" id="WP_274162479.1">
    <property type="nucleotide sequence ID" value="NZ_JAJUBC010000001.1"/>
</dbReference>
<name>A0ABT5QU33_9GAMM</name>
<reference evidence="1" key="1">
    <citation type="submission" date="2021-12" db="EMBL/GenBank/DDBJ databases">
        <title>Enterovibrio ZSDZ35 sp. nov. and Enterovibrio ZSDZ42 sp. nov., isolated from coastal seawater in Qingdao.</title>
        <authorList>
            <person name="Zhang P."/>
        </authorList>
    </citation>
    <scope>NUCLEOTIDE SEQUENCE</scope>
    <source>
        <strain evidence="1">ZSDZ42</strain>
    </source>
</reference>
<gene>
    <name evidence="1" type="ORF">LRP50_00030</name>
</gene>
<organism evidence="1 2">
    <name type="scientific">Enterovibrio gelatinilyticus</name>
    <dbReference type="NCBI Taxonomy" id="2899819"/>
    <lineage>
        <taxon>Bacteria</taxon>
        <taxon>Pseudomonadati</taxon>
        <taxon>Pseudomonadota</taxon>
        <taxon>Gammaproteobacteria</taxon>
        <taxon>Vibrionales</taxon>
        <taxon>Vibrionaceae</taxon>
        <taxon>Enterovibrio</taxon>
    </lineage>
</organism>
<protein>
    <submittedName>
        <fullName evidence="1">Uncharacterized protein</fullName>
    </submittedName>
</protein>
<dbReference type="Proteomes" id="UP001149400">
    <property type="component" value="Unassembled WGS sequence"/>
</dbReference>